<dbReference type="EMBL" id="CAJVPW010015834">
    <property type="protein sequence ID" value="CAG8665320.1"/>
    <property type="molecule type" value="Genomic_DNA"/>
</dbReference>
<sequence>LYSEIQDAYLSAQLSDHSVPLLWFDNSISNAVNWLKENNSYLHKYSQMILSINNQFPFATHSSVNETTLQF</sequence>
<gene>
    <name evidence="1" type="ORF">SPELUC_LOCUS9438</name>
</gene>
<organism evidence="1 2">
    <name type="scientific">Cetraspora pellucida</name>
    <dbReference type="NCBI Taxonomy" id="1433469"/>
    <lineage>
        <taxon>Eukaryota</taxon>
        <taxon>Fungi</taxon>
        <taxon>Fungi incertae sedis</taxon>
        <taxon>Mucoromycota</taxon>
        <taxon>Glomeromycotina</taxon>
        <taxon>Glomeromycetes</taxon>
        <taxon>Diversisporales</taxon>
        <taxon>Gigasporaceae</taxon>
        <taxon>Cetraspora</taxon>
    </lineage>
</organism>
<evidence type="ECO:0000313" key="2">
    <source>
        <dbReference type="Proteomes" id="UP000789366"/>
    </source>
</evidence>
<evidence type="ECO:0000313" key="1">
    <source>
        <dbReference type="EMBL" id="CAG8665320.1"/>
    </source>
</evidence>
<comment type="caution">
    <text evidence="1">The sequence shown here is derived from an EMBL/GenBank/DDBJ whole genome shotgun (WGS) entry which is preliminary data.</text>
</comment>
<accession>A0ACA9NSU3</accession>
<name>A0ACA9NSU3_9GLOM</name>
<proteinExistence type="predicted"/>
<feature type="non-terminal residue" evidence="1">
    <location>
        <position position="1"/>
    </location>
</feature>
<protein>
    <submittedName>
        <fullName evidence="1">1277_t:CDS:1</fullName>
    </submittedName>
</protein>
<reference evidence="1" key="1">
    <citation type="submission" date="2021-06" db="EMBL/GenBank/DDBJ databases">
        <authorList>
            <person name="Kallberg Y."/>
            <person name="Tangrot J."/>
            <person name="Rosling A."/>
        </authorList>
    </citation>
    <scope>NUCLEOTIDE SEQUENCE</scope>
    <source>
        <strain evidence="1">28 12/20/2015</strain>
    </source>
</reference>
<keyword evidence="2" id="KW-1185">Reference proteome</keyword>
<dbReference type="Proteomes" id="UP000789366">
    <property type="component" value="Unassembled WGS sequence"/>
</dbReference>